<evidence type="ECO:0008006" key="4">
    <source>
        <dbReference type="Google" id="ProtNLM"/>
    </source>
</evidence>
<feature type="transmembrane region" description="Helical" evidence="1">
    <location>
        <begin position="20"/>
        <end position="44"/>
    </location>
</feature>
<name>A0A7Z0EHP7_9ACTN</name>
<dbReference type="Proteomes" id="UP000572051">
    <property type="component" value="Unassembled WGS sequence"/>
</dbReference>
<keyword evidence="1" id="KW-0472">Membrane</keyword>
<dbReference type="EMBL" id="JACCFS010000001">
    <property type="protein sequence ID" value="NYJ32270.1"/>
    <property type="molecule type" value="Genomic_DNA"/>
</dbReference>
<evidence type="ECO:0000256" key="1">
    <source>
        <dbReference type="SAM" id="Phobius"/>
    </source>
</evidence>
<comment type="caution">
    <text evidence="2">The sequence shown here is derived from an EMBL/GenBank/DDBJ whole genome shotgun (WGS) entry which is preliminary data.</text>
</comment>
<proteinExistence type="predicted"/>
<gene>
    <name evidence="2" type="ORF">HNR10_000151</name>
</gene>
<keyword evidence="1" id="KW-1133">Transmembrane helix</keyword>
<evidence type="ECO:0000313" key="2">
    <source>
        <dbReference type="EMBL" id="NYJ32270.1"/>
    </source>
</evidence>
<feature type="transmembrane region" description="Helical" evidence="1">
    <location>
        <begin position="173"/>
        <end position="196"/>
    </location>
</feature>
<dbReference type="AlphaFoldDB" id="A0A7Z0EHP7"/>
<keyword evidence="1" id="KW-0812">Transmembrane</keyword>
<dbReference type="Pfam" id="PF12730">
    <property type="entry name" value="ABC2_membrane_4"/>
    <property type="match status" value="1"/>
</dbReference>
<feature type="transmembrane region" description="Helical" evidence="1">
    <location>
        <begin position="56"/>
        <end position="77"/>
    </location>
</feature>
<feature type="transmembrane region" description="Helical" evidence="1">
    <location>
        <begin position="223"/>
        <end position="241"/>
    </location>
</feature>
<protein>
    <recommendedName>
        <fullName evidence="4">ABC transporter permease</fullName>
    </recommendedName>
</protein>
<reference evidence="2 3" key="1">
    <citation type="submission" date="2020-07" db="EMBL/GenBank/DDBJ databases">
        <title>Sequencing the genomes of 1000 actinobacteria strains.</title>
        <authorList>
            <person name="Klenk H.-P."/>
        </authorList>
    </citation>
    <scope>NUCLEOTIDE SEQUENCE [LARGE SCALE GENOMIC DNA]</scope>
    <source>
        <strain evidence="2 3">DSM 44442</strain>
    </source>
</reference>
<dbReference type="RefSeq" id="WP_179820005.1">
    <property type="nucleotide sequence ID" value="NZ_JACCFS010000001.1"/>
</dbReference>
<keyword evidence="3" id="KW-1185">Reference proteome</keyword>
<evidence type="ECO:0000313" key="3">
    <source>
        <dbReference type="Proteomes" id="UP000572051"/>
    </source>
</evidence>
<sequence length="251" mass="26070">MNAATVANEFAKMRRLRHGWFLGLLLIGVVGLTVFSSVSTIAAADTRAPDGHVWRTVLGNLGFATTLVPPVLLAVLAGRQVEMEHRGNGWILSAVSGVTPGRLCRAKFLAVGSLVVCATVAAGLLAVAFGLAAGAQAPVPLGRWLGYTASAAVVHLAVLAFHLLLSARVENQLVCLGAGVLGLLLGTFGAALPAWASHLTPWGYYALITPADYVGTELVHLDIPYASVLALAIVGGGLFLATTARFDRREA</sequence>
<organism evidence="2 3">
    <name type="scientific">Nocardiopsis aegyptia</name>
    <dbReference type="NCBI Taxonomy" id="220378"/>
    <lineage>
        <taxon>Bacteria</taxon>
        <taxon>Bacillati</taxon>
        <taxon>Actinomycetota</taxon>
        <taxon>Actinomycetes</taxon>
        <taxon>Streptosporangiales</taxon>
        <taxon>Nocardiopsidaceae</taxon>
        <taxon>Nocardiopsis</taxon>
    </lineage>
</organism>
<feature type="transmembrane region" description="Helical" evidence="1">
    <location>
        <begin position="144"/>
        <end position="166"/>
    </location>
</feature>
<accession>A0A7Z0EHP7</accession>
<feature type="transmembrane region" description="Helical" evidence="1">
    <location>
        <begin position="108"/>
        <end position="132"/>
    </location>
</feature>